<dbReference type="Proteomes" id="UP001370348">
    <property type="component" value="Chromosome"/>
</dbReference>
<comment type="subcellular location">
    <subcellularLocation>
        <location evidence="1">Cytoplasm</location>
    </subcellularLocation>
</comment>
<dbReference type="InterPro" id="IPR041552">
    <property type="entry name" value="UvrA_DNA-bd"/>
</dbReference>
<dbReference type="RefSeq" id="WP_394822029.1">
    <property type="nucleotide sequence ID" value="NZ_CP089984.1"/>
</dbReference>
<feature type="compositionally biased region" description="Basic and acidic residues" evidence="17">
    <location>
        <begin position="962"/>
        <end position="990"/>
    </location>
</feature>
<dbReference type="InterPro" id="IPR027417">
    <property type="entry name" value="P-loop_NTPase"/>
</dbReference>
<keyword evidence="11" id="KW-0267">Excision nuclease</keyword>
<feature type="compositionally biased region" description="Low complexity" evidence="17">
    <location>
        <begin position="1832"/>
        <end position="1843"/>
    </location>
</feature>
<evidence type="ECO:0000256" key="15">
    <source>
        <dbReference type="ARBA" id="ARBA00039316"/>
    </source>
</evidence>
<keyword evidence="9" id="KW-0862">Zinc</keyword>
<evidence type="ECO:0000256" key="8">
    <source>
        <dbReference type="ARBA" id="ARBA00022771"/>
    </source>
</evidence>
<gene>
    <name evidence="19" type="primary">uvrA</name>
    <name evidence="19" type="ORF">LZC94_31730</name>
</gene>
<proteinExistence type="inferred from homology"/>
<dbReference type="InterPro" id="IPR004602">
    <property type="entry name" value="UvrA"/>
</dbReference>
<keyword evidence="8" id="KW-0863">Zinc-finger</keyword>
<keyword evidence="5" id="KW-0547">Nucleotide-binding</keyword>
<evidence type="ECO:0000313" key="19">
    <source>
        <dbReference type="EMBL" id="WXB12407.1"/>
    </source>
</evidence>
<keyword evidence="6" id="KW-0227">DNA damage</keyword>
<evidence type="ECO:0000256" key="6">
    <source>
        <dbReference type="ARBA" id="ARBA00022763"/>
    </source>
</evidence>
<dbReference type="InterPro" id="IPR003593">
    <property type="entry name" value="AAA+_ATPase"/>
</dbReference>
<feature type="region of interest" description="Disordered" evidence="17">
    <location>
        <begin position="1822"/>
        <end position="1843"/>
    </location>
</feature>
<keyword evidence="7" id="KW-0228">DNA excision</keyword>
<dbReference type="SUPFAM" id="SSF52540">
    <property type="entry name" value="P-loop containing nucleoside triphosphate hydrolases"/>
    <property type="match status" value="4"/>
</dbReference>
<dbReference type="Gene3D" id="3.40.50.300">
    <property type="entry name" value="P-loop containing nucleotide triphosphate hydrolases"/>
    <property type="match status" value="5"/>
</dbReference>
<accession>A0ABZ2LNQ3</accession>
<evidence type="ECO:0000256" key="5">
    <source>
        <dbReference type="ARBA" id="ARBA00022741"/>
    </source>
</evidence>
<dbReference type="PANTHER" id="PTHR43152">
    <property type="entry name" value="UVRABC SYSTEM PROTEIN A"/>
    <property type="match status" value="1"/>
</dbReference>
<dbReference type="Gene3D" id="3.30.190.20">
    <property type="match status" value="1"/>
</dbReference>
<keyword evidence="13" id="KW-0234">DNA repair</keyword>
<dbReference type="Pfam" id="PF17760">
    <property type="entry name" value="UvrA_inter"/>
    <property type="match status" value="2"/>
</dbReference>
<dbReference type="InterPro" id="IPR017871">
    <property type="entry name" value="ABC_transporter-like_CS"/>
</dbReference>
<organism evidence="19 20">
    <name type="scientific">Pendulispora albinea</name>
    <dbReference type="NCBI Taxonomy" id="2741071"/>
    <lineage>
        <taxon>Bacteria</taxon>
        <taxon>Pseudomonadati</taxon>
        <taxon>Myxococcota</taxon>
        <taxon>Myxococcia</taxon>
        <taxon>Myxococcales</taxon>
        <taxon>Sorangiineae</taxon>
        <taxon>Pendulisporaceae</taxon>
        <taxon>Pendulispora</taxon>
    </lineage>
</organism>
<dbReference type="Gene3D" id="3.30.1490.20">
    <property type="entry name" value="ATP-grasp fold, A domain"/>
    <property type="match status" value="1"/>
</dbReference>
<sequence>MLPVVLRGARTHNLRHVDLTLSPGQLVAVTGRSGAGKSSLALDTLYAEGQRRFVESFSPYARQFLERLERPPIDRLDPIAATVAVDRRAPIKSSRSTLATMADLEPYFAGLFAREAVPTCPDCGVSAVATTPEQAARALTGKLAGSKATVSYPIRAQDPAHFFELRENLVHDGYRRLMVAGTVRDIDDVRPSEATAPDIRVEVLLDRLVVRQEDERRLQQAIELAWERGEGRAELRVDAAGELFPESLFGKSGTTSGASTGHVPVVRGLACPSCARAFEPSRPALFSYNSPLGACEACRGFGRTIEIDWDKVIPDPSRSIEDGAIRAWTGNSSEWERGVLSKFCKKQRIPVDVPWEDLAPAQRAMVIEGEGTWEGGKYPGVRAWFKWLESRTYKMHVRVFLSRYRDYVACTSCQASRLNKTALAYRVGGLNLADWHGLAVSDALARILEVKVRDPQGKRLREELAARLGYLDAVGLGYLTLDRQARTLSGGEAQRAGLTTALGASLTGALFVLDEPTVGLHPSDVPALAKVMRRLSDAGNTVMVIEHDTEVVRACDRVIELGPGAGKEGGQILFDGSPAGLAARADLPTGRALAAGAARAADGGKKRRAVTDDVIAVRGARANNLAGVDVDFPLGTVCVVTGPSGSGKSTLVEEILYRGVARKLGDTKVPRPGEHDALTGTEPIARVCLVDQAPLGRTARGNAATYTKAWDRFRALFADTPEAKARKFTASHFSFNVGGDGTRSGRCEACAGEGYETVEMQFLADVTLLCAVCQGKRFRPEVLAVKYRGYDISQVLEMTAAEALRIFDPPSQRDYVLRRALDPVLRVGLGYLPLGQPLSMLSGGEAQRLKLARALTETAQGTLFVIDEPSAGLHAEDTVAIIDALSSLVDEGASVVVVEHDLDIVRSADWVIDLGPGAGPRGGKIVAFGTPEHLAAKSGSKTGAALRASSSEAPDLPTRTATSEERRDWKGERESPKETHDGRQAGASREERAQIHAVTVEHAREHNLKSVSCKIPHGALCVITGPSGSGKSSLAFDVVFAEGQRRFMETLTPYARQFLPMLPRPDVERVTGVPPSIALEQRLSRAGSNSTVATVTEVAHYLRLLYAKVGELHCPKCDAVVATVSPDELFARLAPEHGRGKHTIFAPAVRARKGTYKDLFTLASRAGISEAWVDGELVAIDPPPKLAKTKEHTIDLLVYTGSLDALDRKTFDTALGFGNGALRVVRGRPDLVDGDARIWSTSQSCSQCGTGVPELDPRWFSFNTKQGQCESCEGTGLLPGDDDEDLAHRARCPVCEGTRLSAVPRRVRLQGETYPDFVGHDVATALATARKWKFQGRDLEVARAPHAELLRRLSFVVDVGLGYLSMDRAAATLSGGEMQRLRLSAQLGSGLTGALYVLDEPTIGLHPRDTKNLLGNLRSLVDTGSTVVVVEHDAETIKSADHLIDLGPSGGRLGGHIVAEGPAARVLGDPRSPTGRALVETARVVRPARPPADKLIELTGARAHNLKGVDLRVPTGRMTVVAGVSGSGKSTLVRKVFYPALRRELGLVGDEPGRFSSLKGAKNVRRALAVDQSPIGRTPRSVPATFLGIWDDIRRLFASLPEAKVRGYTPARFSFNAGKGGRCPACEGQGATVAEMAFLPDVVSPCEACGGARFEPSTLDIRYAGLTIGDVLHLSAEDAANVFAAHPKIARPLATLVELGVGYVQLGQGSNTLSGGEAQRLKLASELTAGVAHEPTVYVLDEPTTGLHLTDVRRLIVTLERLVARGDTLLIIEHHPDMIASADWVIELGPEGGAGGGEIVFEGTPAQLARAKTATGRYFAEERRAARNGNGSSSRAASTTPAT</sequence>
<dbReference type="EMBL" id="CP089984">
    <property type="protein sequence ID" value="WXB12407.1"/>
    <property type="molecule type" value="Genomic_DNA"/>
</dbReference>
<evidence type="ECO:0000256" key="17">
    <source>
        <dbReference type="SAM" id="MobiDB-lite"/>
    </source>
</evidence>
<reference evidence="19 20" key="1">
    <citation type="submission" date="2021-12" db="EMBL/GenBank/DDBJ databases">
        <title>Discovery of the Pendulisporaceae a myxobacterial family with distinct sporulation behavior and unique specialized metabolism.</title>
        <authorList>
            <person name="Garcia R."/>
            <person name="Popoff A."/>
            <person name="Bader C.D."/>
            <person name="Loehr J."/>
            <person name="Walesch S."/>
            <person name="Walt C."/>
            <person name="Boldt J."/>
            <person name="Bunk B."/>
            <person name="Haeckl F.J.F.P.J."/>
            <person name="Gunesch A.P."/>
            <person name="Birkelbach J."/>
            <person name="Nuebel U."/>
            <person name="Pietschmann T."/>
            <person name="Bach T."/>
            <person name="Mueller R."/>
        </authorList>
    </citation>
    <scope>NUCLEOTIDE SEQUENCE [LARGE SCALE GENOMIC DNA]</scope>
    <source>
        <strain evidence="19 20">MSr11954</strain>
    </source>
</reference>
<dbReference type="Gene3D" id="1.20.1580.10">
    <property type="entry name" value="ABC transporter ATPase like domain"/>
    <property type="match status" value="3"/>
</dbReference>
<keyword evidence="12" id="KW-0238">DNA-binding</keyword>
<dbReference type="PROSITE" id="PS50893">
    <property type="entry name" value="ABC_TRANSPORTER_2"/>
    <property type="match status" value="2"/>
</dbReference>
<dbReference type="NCBIfam" id="TIGR00630">
    <property type="entry name" value="uvra"/>
    <property type="match status" value="1"/>
</dbReference>
<dbReference type="InterPro" id="IPR003439">
    <property type="entry name" value="ABC_transporter-like_ATP-bd"/>
</dbReference>
<dbReference type="InterPro" id="IPR013815">
    <property type="entry name" value="ATP_grasp_subdomain_1"/>
</dbReference>
<name>A0ABZ2LNQ3_9BACT</name>
<evidence type="ECO:0000256" key="10">
    <source>
        <dbReference type="ARBA" id="ARBA00022840"/>
    </source>
</evidence>
<feature type="domain" description="ABC transporter" evidence="18">
    <location>
        <begin position="609"/>
        <end position="941"/>
    </location>
</feature>
<evidence type="ECO:0000256" key="4">
    <source>
        <dbReference type="ARBA" id="ARBA00022737"/>
    </source>
</evidence>
<keyword evidence="10" id="KW-0067">ATP-binding</keyword>
<dbReference type="PROSITE" id="PS00211">
    <property type="entry name" value="ABC_TRANSPORTER_1"/>
    <property type="match status" value="3"/>
</dbReference>
<comment type="similarity">
    <text evidence="14">Belongs to the ABC transporter superfamily. UvrA family.</text>
</comment>
<dbReference type="Gene3D" id="1.10.8.280">
    <property type="entry name" value="ABC transporter ATPase domain-like"/>
    <property type="match status" value="1"/>
</dbReference>
<evidence type="ECO:0000313" key="20">
    <source>
        <dbReference type="Proteomes" id="UP001370348"/>
    </source>
</evidence>
<dbReference type="SMART" id="SM00382">
    <property type="entry name" value="AAA"/>
    <property type="match status" value="4"/>
</dbReference>
<evidence type="ECO:0000256" key="2">
    <source>
        <dbReference type="ARBA" id="ARBA00022490"/>
    </source>
</evidence>
<dbReference type="Pfam" id="PF17755">
    <property type="entry name" value="UvrA_DNA-bind"/>
    <property type="match status" value="1"/>
</dbReference>
<evidence type="ECO:0000256" key="14">
    <source>
        <dbReference type="ARBA" id="ARBA00038000"/>
    </source>
</evidence>
<evidence type="ECO:0000256" key="16">
    <source>
        <dbReference type="ARBA" id="ARBA00042156"/>
    </source>
</evidence>
<dbReference type="PANTHER" id="PTHR43152:SF3">
    <property type="entry name" value="UVRABC SYSTEM PROTEIN A"/>
    <property type="match status" value="1"/>
</dbReference>
<evidence type="ECO:0000256" key="13">
    <source>
        <dbReference type="ARBA" id="ARBA00023204"/>
    </source>
</evidence>
<feature type="region of interest" description="Disordered" evidence="17">
    <location>
        <begin position="938"/>
        <end position="990"/>
    </location>
</feature>
<evidence type="ECO:0000256" key="12">
    <source>
        <dbReference type="ARBA" id="ARBA00023125"/>
    </source>
</evidence>
<evidence type="ECO:0000256" key="11">
    <source>
        <dbReference type="ARBA" id="ARBA00022881"/>
    </source>
</evidence>
<keyword evidence="4" id="KW-0677">Repeat</keyword>
<protein>
    <recommendedName>
        <fullName evidence="15">UvrABC system protein A</fullName>
    </recommendedName>
    <alternativeName>
        <fullName evidence="16">Excinuclease ABC subunit A</fullName>
    </alternativeName>
</protein>
<evidence type="ECO:0000256" key="3">
    <source>
        <dbReference type="ARBA" id="ARBA00022723"/>
    </source>
</evidence>
<evidence type="ECO:0000256" key="9">
    <source>
        <dbReference type="ARBA" id="ARBA00022833"/>
    </source>
</evidence>
<dbReference type="InterPro" id="IPR041102">
    <property type="entry name" value="UvrA_inter"/>
</dbReference>
<evidence type="ECO:0000256" key="7">
    <source>
        <dbReference type="ARBA" id="ARBA00022769"/>
    </source>
</evidence>
<feature type="domain" description="ABC transporter" evidence="18">
    <location>
        <begin position="1479"/>
        <end position="1821"/>
    </location>
</feature>
<keyword evidence="2" id="KW-0963">Cytoplasm</keyword>
<evidence type="ECO:0000256" key="1">
    <source>
        <dbReference type="ARBA" id="ARBA00004496"/>
    </source>
</evidence>
<evidence type="ECO:0000259" key="18">
    <source>
        <dbReference type="PROSITE" id="PS50893"/>
    </source>
</evidence>
<keyword evidence="20" id="KW-1185">Reference proteome</keyword>
<keyword evidence="3" id="KW-0479">Metal-binding</keyword>